<evidence type="ECO:0000259" key="1">
    <source>
        <dbReference type="Pfam" id="PF03372"/>
    </source>
</evidence>
<name>A0A7U7J315_9GAMM</name>
<dbReference type="InterPro" id="IPR005135">
    <property type="entry name" value="Endo/exonuclease/phosphatase"/>
</dbReference>
<feature type="domain" description="Endonuclease/exonuclease/phosphatase" evidence="1">
    <location>
        <begin position="5"/>
        <end position="302"/>
    </location>
</feature>
<comment type="caution">
    <text evidence="2">The sequence shown here is derived from an EMBL/GenBank/DDBJ whole genome shotgun (WGS) entry which is preliminary data.</text>
</comment>
<dbReference type="AlphaFoldDB" id="A0A7U7J315"/>
<gene>
    <name evidence="2" type="ORF">BN874_1390008</name>
</gene>
<evidence type="ECO:0000313" key="3">
    <source>
        <dbReference type="Proteomes" id="UP000019184"/>
    </source>
</evidence>
<dbReference type="Gene3D" id="3.60.10.10">
    <property type="entry name" value="Endonuclease/exonuclease/phosphatase"/>
    <property type="match status" value="1"/>
</dbReference>
<accession>A0A7U7J315</accession>
<dbReference type="PANTHER" id="PTHR42834:SF1">
    <property type="entry name" value="ENDONUCLEASE_EXONUCLEASE_PHOSPHATASE FAMILY PROTEIN (AFU_ORTHOLOGUE AFUA_3G09210)"/>
    <property type="match status" value="1"/>
</dbReference>
<dbReference type="GO" id="GO:0003824">
    <property type="term" value="F:catalytic activity"/>
    <property type="evidence" value="ECO:0007669"/>
    <property type="project" value="InterPro"/>
</dbReference>
<evidence type="ECO:0000313" key="2">
    <source>
        <dbReference type="EMBL" id="CDH43882.1"/>
    </source>
</evidence>
<organism evidence="2 3">
    <name type="scientific">Candidatus Contendobacter odensis Run_B_J11</name>
    <dbReference type="NCBI Taxonomy" id="1400861"/>
    <lineage>
        <taxon>Bacteria</taxon>
        <taxon>Pseudomonadati</taxon>
        <taxon>Pseudomonadota</taxon>
        <taxon>Gammaproteobacteria</taxon>
        <taxon>Candidatus Competibacteraceae</taxon>
        <taxon>Candidatus Contendibacter</taxon>
    </lineage>
</organism>
<reference evidence="2 3" key="1">
    <citation type="journal article" date="2014" name="ISME J.">
        <title>Candidatus Competibacter-lineage genomes retrieved from metagenomes reveal functional metabolic diversity.</title>
        <authorList>
            <person name="McIlroy S.J."/>
            <person name="Albertsen M."/>
            <person name="Andresen E.K."/>
            <person name="Saunders A.M."/>
            <person name="Kristiansen R."/>
            <person name="Stokholm-Bjerregaard M."/>
            <person name="Nielsen K.L."/>
            <person name="Nielsen P.H."/>
        </authorList>
    </citation>
    <scope>NUCLEOTIDE SEQUENCE [LARGE SCALE GENOMIC DNA]</scope>
    <source>
        <strain evidence="2 3">Run_B_J11</strain>
    </source>
</reference>
<dbReference type="EMBL" id="CBTK010000045">
    <property type="protein sequence ID" value="CDH43882.1"/>
    <property type="molecule type" value="Genomic_DNA"/>
</dbReference>
<protein>
    <recommendedName>
        <fullName evidence="1">Endonuclease/exonuclease/phosphatase domain-containing protein</fullName>
    </recommendedName>
</protein>
<proteinExistence type="predicted"/>
<sequence length="318" mass="34199">MLSIATFNLYNLGAKASPTRLVRLGIIVTRDLGGPDILAVQEITAVDRALPGGAVPADASYQALIAAILQAGGPHYVFREIPPLANQDGGMTGANIRVGLLFNPATVNFTDRGNAGPEDSVGIRFSHRQPSLTINPGRITPAHPAFAGDNQCHWAPSRKTLAAEFEVQGQRLFVIVCHFKSMRSTTRREEDYAKKQRHAQAEIVHGFAADLLACDPQAAIVVLGDLNDGLGSKTLKLLKGDSFHNLLEEMPRGQGYTRRHGGQPQTLDHILVSPVLRRGAVVRVPHVNSNAAHGEPDPASDHDPVVAVLPKWVYSAPL</sequence>
<dbReference type="PANTHER" id="PTHR42834">
    <property type="entry name" value="ENDONUCLEASE/EXONUCLEASE/PHOSPHATASE FAMILY PROTEIN (AFU_ORTHOLOGUE AFUA_3G09210)"/>
    <property type="match status" value="1"/>
</dbReference>
<keyword evidence="3" id="KW-1185">Reference proteome</keyword>
<dbReference type="RefSeq" id="WP_051497379.1">
    <property type="nucleotide sequence ID" value="NZ_CBTK010000045.1"/>
</dbReference>
<dbReference type="Pfam" id="PF03372">
    <property type="entry name" value="Exo_endo_phos"/>
    <property type="match status" value="1"/>
</dbReference>
<dbReference type="SUPFAM" id="SSF56219">
    <property type="entry name" value="DNase I-like"/>
    <property type="match status" value="1"/>
</dbReference>
<dbReference type="Proteomes" id="UP000019184">
    <property type="component" value="Unassembled WGS sequence"/>
</dbReference>
<dbReference type="InterPro" id="IPR036691">
    <property type="entry name" value="Endo/exonu/phosph_ase_sf"/>
</dbReference>